<dbReference type="SUPFAM" id="SSF55874">
    <property type="entry name" value="ATPase domain of HSP90 chaperone/DNA topoisomerase II/histidine kinase"/>
    <property type="match status" value="1"/>
</dbReference>
<dbReference type="SUPFAM" id="SSF52172">
    <property type="entry name" value="CheY-like"/>
    <property type="match status" value="1"/>
</dbReference>
<dbReference type="SMART" id="SM00448">
    <property type="entry name" value="REC"/>
    <property type="match status" value="1"/>
</dbReference>
<dbReference type="SUPFAM" id="SSF55781">
    <property type="entry name" value="GAF domain-like"/>
    <property type="match status" value="1"/>
</dbReference>
<dbReference type="Proteomes" id="UP001370348">
    <property type="component" value="Chromosome"/>
</dbReference>
<dbReference type="PANTHER" id="PTHR43547">
    <property type="entry name" value="TWO-COMPONENT HISTIDINE KINASE"/>
    <property type="match status" value="1"/>
</dbReference>
<keyword evidence="9" id="KW-1185">Reference proteome</keyword>
<accession>A0ABZ2LME4</accession>
<dbReference type="SMART" id="SM00388">
    <property type="entry name" value="HisKA"/>
    <property type="match status" value="1"/>
</dbReference>
<dbReference type="Pfam" id="PF00072">
    <property type="entry name" value="Response_reg"/>
    <property type="match status" value="1"/>
</dbReference>
<reference evidence="8 9" key="1">
    <citation type="submission" date="2021-12" db="EMBL/GenBank/DDBJ databases">
        <title>Discovery of the Pendulisporaceae a myxobacterial family with distinct sporulation behavior and unique specialized metabolism.</title>
        <authorList>
            <person name="Garcia R."/>
            <person name="Popoff A."/>
            <person name="Bader C.D."/>
            <person name="Loehr J."/>
            <person name="Walesch S."/>
            <person name="Walt C."/>
            <person name="Boldt J."/>
            <person name="Bunk B."/>
            <person name="Haeckl F.J.F.P.J."/>
            <person name="Gunesch A.P."/>
            <person name="Birkelbach J."/>
            <person name="Nuebel U."/>
            <person name="Pietschmann T."/>
            <person name="Bach T."/>
            <person name="Mueller R."/>
        </authorList>
    </citation>
    <scope>NUCLEOTIDE SEQUENCE [LARGE SCALE GENOMIC DNA]</scope>
    <source>
        <strain evidence="8 9">MSr11954</strain>
    </source>
</reference>
<dbReference type="Gene3D" id="3.30.450.40">
    <property type="match status" value="1"/>
</dbReference>
<dbReference type="EC" id="2.7.13.3" evidence="2"/>
<evidence type="ECO:0000256" key="2">
    <source>
        <dbReference type="ARBA" id="ARBA00012438"/>
    </source>
</evidence>
<dbReference type="GO" id="GO:0016301">
    <property type="term" value="F:kinase activity"/>
    <property type="evidence" value="ECO:0007669"/>
    <property type="project" value="UniProtKB-KW"/>
</dbReference>
<keyword evidence="3 4" id="KW-0597">Phosphoprotein</keyword>
<evidence type="ECO:0000256" key="5">
    <source>
        <dbReference type="SAM" id="MobiDB-lite"/>
    </source>
</evidence>
<dbReference type="InterPro" id="IPR036097">
    <property type="entry name" value="HisK_dim/P_sf"/>
</dbReference>
<dbReference type="PROSITE" id="PS50110">
    <property type="entry name" value="RESPONSE_REGULATORY"/>
    <property type="match status" value="1"/>
</dbReference>
<dbReference type="Pfam" id="PF02518">
    <property type="entry name" value="HATPase_c"/>
    <property type="match status" value="1"/>
</dbReference>
<organism evidence="8 9">
    <name type="scientific">Pendulispora albinea</name>
    <dbReference type="NCBI Taxonomy" id="2741071"/>
    <lineage>
        <taxon>Bacteria</taxon>
        <taxon>Pseudomonadati</taxon>
        <taxon>Myxococcota</taxon>
        <taxon>Myxococcia</taxon>
        <taxon>Myxococcales</taxon>
        <taxon>Sorangiineae</taxon>
        <taxon>Pendulisporaceae</taxon>
        <taxon>Pendulispora</taxon>
    </lineage>
</organism>
<feature type="compositionally biased region" description="Low complexity" evidence="5">
    <location>
        <begin position="90"/>
        <end position="105"/>
    </location>
</feature>
<dbReference type="Gene3D" id="1.10.287.130">
    <property type="match status" value="1"/>
</dbReference>
<dbReference type="InterPro" id="IPR004358">
    <property type="entry name" value="Sig_transdc_His_kin-like_C"/>
</dbReference>
<comment type="catalytic activity">
    <reaction evidence="1">
        <text>ATP + protein L-histidine = ADP + protein N-phospho-L-histidine.</text>
        <dbReference type="EC" id="2.7.13.3"/>
    </reaction>
</comment>
<dbReference type="SUPFAM" id="SSF47384">
    <property type="entry name" value="Homodimeric domain of signal transducing histidine kinase"/>
    <property type="match status" value="1"/>
</dbReference>
<feature type="domain" description="Response regulatory" evidence="7">
    <location>
        <begin position="415"/>
        <end position="532"/>
    </location>
</feature>
<dbReference type="EMBL" id="CP089984">
    <property type="protein sequence ID" value="WXB12064.1"/>
    <property type="molecule type" value="Genomic_DNA"/>
</dbReference>
<feature type="modified residue" description="4-aspartylphosphate" evidence="4">
    <location>
        <position position="464"/>
    </location>
</feature>
<name>A0ABZ2LME4_9BACT</name>
<dbReference type="PANTHER" id="PTHR43547:SF2">
    <property type="entry name" value="HYBRID SIGNAL TRANSDUCTION HISTIDINE KINASE C"/>
    <property type="match status" value="1"/>
</dbReference>
<dbReference type="InterPro" id="IPR036890">
    <property type="entry name" value="HATPase_C_sf"/>
</dbReference>
<dbReference type="Gene3D" id="3.40.50.2300">
    <property type="match status" value="1"/>
</dbReference>
<protein>
    <recommendedName>
        <fullName evidence="2">histidine kinase</fullName>
        <ecNumber evidence="2">2.7.13.3</ecNumber>
    </recommendedName>
</protein>
<dbReference type="Pfam" id="PF00512">
    <property type="entry name" value="HisKA"/>
    <property type="match status" value="1"/>
</dbReference>
<dbReference type="CDD" id="cd00082">
    <property type="entry name" value="HisKA"/>
    <property type="match status" value="1"/>
</dbReference>
<evidence type="ECO:0000313" key="9">
    <source>
        <dbReference type="Proteomes" id="UP001370348"/>
    </source>
</evidence>
<keyword evidence="8" id="KW-0808">Transferase</keyword>
<gene>
    <name evidence="8" type="ORF">LZC94_29940</name>
</gene>
<dbReference type="Gene3D" id="3.30.565.10">
    <property type="entry name" value="Histidine kinase-like ATPase, C-terminal domain"/>
    <property type="match status" value="1"/>
</dbReference>
<evidence type="ECO:0000259" key="7">
    <source>
        <dbReference type="PROSITE" id="PS50110"/>
    </source>
</evidence>
<evidence type="ECO:0000313" key="8">
    <source>
        <dbReference type="EMBL" id="WXB12064.1"/>
    </source>
</evidence>
<evidence type="ECO:0000259" key="6">
    <source>
        <dbReference type="PROSITE" id="PS50109"/>
    </source>
</evidence>
<dbReference type="InterPro" id="IPR003661">
    <property type="entry name" value="HisK_dim/P_dom"/>
</dbReference>
<proteinExistence type="predicted"/>
<evidence type="ECO:0000256" key="3">
    <source>
        <dbReference type="ARBA" id="ARBA00022553"/>
    </source>
</evidence>
<dbReference type="InterPro" id="IPR005467">
    <property type="entry name" value="His_kinase_dom"/>
</dbReference>
<dbReference type="InterPro" id="IPR011006">
    <property type="entry name" value="CheY-like_superfamily"/>
</dbReference>
<dbReference type="CDD" id="cd00075">
    <property type="entry name" value="HATPase"/>
    <property type="match status" value="1"/>
</dbReference>
<feature type="domain" description="Histidine kinase" evidence="6">
    <location>
        <begin position="182"/>
        <end position="395"/>
    </location>
</feature>
<sequence length="549" mass="59195">MATSNDLESLLPRLLALFVDAVHPHTAILCLREGDRLRTRATHSIHAAVGSSQADEDAASDFSLPFDPQDETLSRPTDGTPRLVSPTSHGAPASAGPPASPGAPGAAAGIATLPLRNQAVYLLPLHDAGKLVATIWLGTSQPREFSHGDKRILERLARGAAAAIVHLAASPVGRSRNDVLSVVAHDLQNPITVISIAANTLLQRLSESSVRRPIERIIRSAQRAARLIQDLQEIDAVETGRFSIELHPIEPAEVILAAVESQQNLAADVSVILATDLSPELPAFDADEERLFEVLENLIGNALKFTAPGGSITVGATHRAREVLLWVKDTGAGISPEQMPHIFDRFWQAKKADRRGTGLGLTICKAIVEAHGGRIWAESTPHVGTTMYFTIPAVQRMNETARAGAREESEPDVANILLVDDRPENLLALEAILAQPGYRLVTAASGEDALRLALRETFSVALLDISMPGMNGLEVAVHLKALERSRDIPIIFVTAFGDDPQEIHRAYSAGGADYLVKPLDAEIVRKKVAVFVDLSRRRRDHPATKHRTT</sequence>
<dbReference type="SMART" id="SM00387">
    <property type="entry name" value="HATPase_c"/>
    <property type="match status" value="1"/>
</dbReference>
<dbReference type="InterPro" id="IPR001789">
    <property type="entry name" value="Sig_transdc_resp-reg_receiver"/>
</dbReference>
<dbReference type="PRINTS" id="PR00344">
    <property type="entry name" value="BCTRLSENSOR"/>
</dbReference>
<evidence type="ECO:0000256" key="4">
    <source>
        <dbReference type="PROSITE-ProRule" id="PRU00169"/>
    </source>
</evidence>
<dbReference type="RefSeq" id="WP_394821681.1">
    <property type="nucleotide sequence ID" value="NZ_CP089984.1"/>
</dbReference>
<dbReference type="InterPro" id="IPR003594">
    <property type="entry name" value="HATPase_dom"/>
</dbReference>
<keyword evidence="8" id="KW-0418">Kinase</keyword>
<evidence type="ECO:0000256" key="1">
    <source>
        <dbReference type="ARBA" id="ARBA00000085"/>
    </source>
</evidence>
<dbReference type="InterPro" id="IPR029016">
    <property type="entry name" value="GAF-like_dom_sf"/>
</dbReference>
<feature type="region of interest" description="Disordered" evidence="5">
    <location>
        <begin position="47"/>
        <end position="105"/>
    </location>
</feature>
<dbReference type="PROSITE" id="PS50109">
    <property type="entry name" value="HIS_KIN"/>
    <property type="match status" value="1"/>
</dbReference>